<dbReference type="Pfam" id="PF00072">
    <property type="entry name" value="Response_reg"/>
    <property type="match status" value="1"/>
</dbReference>
<dbReference type="SMART" id="SM00448">
    <property type="entry name" value="REC"/>
    <property type="match status" value="1"/>
</dbReference>
<reference evidence="4" key="1">
    <citation type="journal article" date="2019" name="Int. J. Syst. Evol. Microbiol.">
        <title>The Global Catalogue of Microorganisms (GCM) 10K type strain sequencing project: providing services to taxonomists for standard genome sequencing and annotation.</title>
        <authorList>
            <consortium name="The Broad Institute Genomics Platform"/>
            <consortium name="The Broad Institute Genome Sequencing Center for Infectious Disease"/>
            <person name="Wu L."/>
            <person name="Ma J."/>
        </authorList>
    </citation>
    <scope>NUCLEOTIDE SEQUENCE [LARGE SCALE GENOMIC DNA]</scope>
    <source>
        <strain evidence="4">CGMCC 1.15111</strain>
    </source>
</reference>
<dbReference type="PROSITE" id="PS50110">
    <property type="entry name" value="RESPONSE_REGULATORY"/>
    <property type="match status" value="1"/>
</dbReference>
<protein>
    <submittedName>
        <fullName evidence="3">Response regulator</fullName>
    </submittedName>
</protein>
<evidence type="ECO:0000313" key="3">
    <source>
        <dbReference type="EMBL" id="GHE59602.1"/>
    </source>
</evidence>
<feature type="modified residue" description="4-aspartylphosphate" evidence="1">
    <location>
        <position position="70"/>
    </location>
</feature>
<proteinExistence type="predicted"/>
<dbReference type="Gene3D" id="3.40.50.2300">
    <property type="match status" value="1"/>
</dbReference>
<dbReference type="InterPro" id="IPR001789">
    <property type="entry name" value="Sig_transdc_resp-reg_receiver"/>
</dbReference>
<dbReference type="EMBL" id="BNAG01000002">
    <property type="protein sequence ID" value="GHE59602.1"/>
    <property type="molecule type" value="Genomic_DNA"/>
</dbReference>
<evidence type="ECO:0000313" key="4">
    <source>
        <dbReference type="Proteomes" id="UP000658258"/>
    </source>
</evidence>
<keyword evidence="1" id="KW-0597">Phosphoprotein</keyword>
<dbReference type="PANTHER" id="PTHR44520">
    <property type="entry name" value="RESPONSE REGULATOR RCP1-RELATED"/>
    <property type="match status" value="1"/>
</dbReference>
<sequence length="150" mass="16774">MSLLRPKHSELDILLLEDSARDAELIVRSIEDNSAKASIAVVGSVQEAMHYLEKEGGYEHVSKPNLIMLDLTLPKESGIGFLDFVKTDDRFRTIPVIVLTSMQADSAVRDSYAKYANCFINKPDNLSDLTSMVNRITNFWSSVAILPKQE</sequence>
<dbReference type="InterPro" id="IPR052893">
    <property type="entry name" value="TCS_response_regulator"/>
</dbReference>
<dbReference type="SUPFAM" id="SSF52172">
    <property type="entry name" value="CheY-like"/>
    <property type="match status" value="1"/>
</dbReference>
<dbReference type="Proteomes" id="UP000658258">
    <property type="component" value="Unassembled WGS sequence"/>
</dbReference>
<organism evidence="3 4">
    <name type="scientific">Roseivirga thermotolerans</name>
    <dbReference type="NCBI Taxonomy" id="1758176"/>
    <lineage>
        <taxon>Bacteria</taxon>
        <taxon>Pseudomonadati</taxon>
        <taxon>Bacteroidota</taxon>
        <taxon>Cytophagia</taxon>
        <taxon>Cytophagales</taxon>
        <taxon>Roseivirgaceae</taxon>
        <taxon>Roseivirga</taxon>
    </lineage>
</organism>
<keyword evidence="4" id="KW-1185">Reference proteome</keyword>
<dbReference type="InterPro" id="IPR011006">
    <property type="entry name" value="CheY-like_superfamily"/>
</dbReference>
<evidence type="ECO:0000256" key="1">
    <source>
        <dbReference type="PROSITE-ProRule" id="PRU00169"/>
    </source>
</evidence>
<dbReference type="CDD" id="cd17557">
    <property type="entry name" value="REC_Rcp-like"/>
    <property type="match status" value="1"/>
</dbReference>
<gene>
    <name evidence="3" type="ORF">GCM10011340_12890</name>
</gene>
<evidence type="ECO:0000259" key="2">
    <source>
        <dbReference type="PROSITE" id="PS50110"/>
    </source>
</evidence>
<comment type="caution">
    <text evidence="3">The sequence shown here is derived from an EMBL/GenBank/DDBJ whole genome shotgun (WGS) entry which is preliminary data.</text>
</comment>
<accession>A0ABQ3I6I7</accession>
<name>A0ABQ3I6I7_9BACT</name>
<dbReference type="PANTHER" id="PTHR44520:SF2">
    <property type="entry name" value="RESPONSE REGULATOR RCP1"/>
    <property type="match status" value="1"/>
</dbReference>
<dbReference type="RefSeq" id="WP_189629412.1">
    <property type="nucleotide sequence ID" value="NZ_BNAG01000002.1"/>
</dbReference>
<feature type="domain" description="Response regulatory" evidence="2">
    <location>
        <begin position="12"/>
        <end position="137"/>
    </location>
</feature>